<evidence type="ECO:0000256" key="11">
    <source>
        <dbReference type="SAM" id="Phobius"/>
    </source>
</evidence>
<dbReference type="PROSITE" id="PS51379">
    <property type="entry name" value="4FE4S_FER_2"/>
    <property type="match status" value="3"/>
</dbReference>
<dbReference type="PROSITE" id="PS00198">
    <property type="entry name" value="4FE4S_FER_1"/>
    <property type="match status" value="1"/>
</dbReference>
<sequence length="505" mass="53613">MTRLGFVLDSGSCIGCHACTVACKSEHDVPLGVNRTWVKYVETGVFPDTDRHFSVMRCNHCDDAPCMAICPTSALFRADNGVVDFDDDNCIGCKACINACPYDAIYINPATSTAHKCNFCNHRIEEGLEPSCVIVCPTQAIRVGDLDDPDSEISRLFASGEGKVRTPEQKTLPKVVYKGADPSTLDPLASAIAADGLIWADTTPAHSTPTPVALTAAPSRDDGADMARTVYTTQHKPTWGSMVSGYLVTKAIAAGVMLVASLLVMLGHGSEQAAVGVVPPMVAGAFLVLTGALLVGDLKQPRRFHYLLTRGNRTSWLVKGAYVLAGFAACLAAWWIAGLADAGGVLLLLVAPTVLLALGTAGYTAFLFFQCEGRDLWQERLLLPVLLAQAMVAGGSATLVMDLFMEVPETGAVKVMLAIGVVANIGLVAIEVRRRHSRHVTMALADLTRGAQRSRFLVWLLLTPPVLLLEAFGPVPSALGGLCALVGLFAYEDAYVRAGQSVPLS</sequence>
<feature type="transmembrane region" description="Helical" evidence="11">
    <location>
        <begin position="316"/>
        <end position="337"/>
    </location>
</feature>
<dbReference type="Gene3D" id="1.20.1630.10">
    <property type="entry name" value="Formate dehydrogenase/DMSO reductase domain"/>
    <property type="match status" value="1"/>
</dbReference>
<evidence type="ECO:0000256" key="1">
    <source>
        <dbReference type="ARBA" id="ARBA00004651"/>
    </source>
</evidence>
<dbReference type="AlphaFoldDB" id="A0A381S3C9"/>
<dbReference type="Pfam" id="PF03916">
    <property type="entry name" value="NrfD"/>
    <property type="match status" value="1"/>
</dbReference>
<reference evidence="13" key="1">
    <citation type="submission" date="2018-05" db="EMBL/GenBank/DDBJ databases">
        <authorList>
            <person name="Lanie J.A."/>
            <person name="Ng W.-L."/>
            <person name="Kazmierczak K.M."/>
            <person name="Andrzejewski T.M."/>
            <person name="Davidsen T.M."/>
            <person name="Wayne K.J."/>
            <person name="Tettelin H."/>
            <person name="Glass J.I."/>
            <person name="Rusch D."/>
            <person name="Podicherti R."/>
            <person name="Tsui H.-C.T."/>
            <person name="Winkler M.E."/>
        </authorList>
    </citation>
    <scope>NUCLEOTIDE SEQUENCE</scope>
</reference>
<dbReference type="InterPro" id="IPR017896">
    <property type="entry name" value="4Fe4S_Fe-S-bd"/>
</dbReference>
<keyword evidence="8" id="KW-0408">Iron</keyword>
<evidence type="ECO:0000256" key="10">
    <source>
        <dbReference type="ARBA" id="ARBA00023136"/>
    </source>
</evidence>
<keyword evidence="7 11" id="KW-1133">Transmembrane helix</keyword>
<feature type="transmembrane region" description="Helical" evidence="11">
    <location>
        <begin position="273"/>
        <end position="295"/>
    </location>
</feature>
<feature type="transmembrane region" description="Helical" evidence="11">
    <location>
        <begin position="246"/>
        <end position="267"/>
    </location>
</feature>
<feature type="domain" description="4Fe-4S ferredoxin-type" evidence="12">
    <location>
        <begin position="81"/>
        <end position="110"/>
    </location>
</feature>
<dbReference type="GO" id="GO:0005886">
    <property type="term" value="C:plasma membrane"/>
    <property type="evidence" value="ECO:0007669"/>
    <property type="project" value="UniProtKB-SubCell"/>
</dbReference>
<feature type="transmembrane region" description="Helical" evidence="11">
    <location>
        <begin position="343"/>
        <end position="369"/>
    </location>
</feature>
<evidence type="ECO:0000256" key="7">
    <source>
        <dbReference type="ARBA" id="ARBA00022989"/>
    </source>
</evidence>
<keyword evidence="3" id="KW-1003">Cell membrane</keyword>
<evidence type="ECO:0000256" key="9">
    <source>
        <dbReference type="ARBA" id="ARBA00023014"/>
    </source>
</evidence>
<evidence type="ECO:0000259" key="12">
    <source>
        <dbReference type="PROSITE" id="PS51379"/>
    </source>
</evidence>
<dbReference type="GO" id="GO:0046872">
    <property type="term" value="F:metal ion binding"/>
    <property type="evidence" value="ECO:0007669"/>
    <property type="project" value="UniProtKB-KW"/>
</dbReference>
<feature type="domain" description="4Fe-4S ferredoxin-type" evidence="12">
    <location>
        <begin position="49"/>
        <end position="80"/>
    </location>
</feature>
<feature type="transmembrane region" description="Helical" evidence="11">
    <location>
        <begin position="381"/>
        <end position="405"/>
    </location>
</feature>
<dbReference type="GO" id="GO:0051539">
    <property type="term" value="F:4 iron, 4 sulfur cluster binding"/>
    <property type="evidence" value="ECO:0007669"/>
    <property type="project" value="UniProtKB-KW"/>
</dbReference>
<evidence type="ECO:0000256" key="5">
    <source>
        <dbReference type="ARBA" id="ARBA00022692"/>
    </source>
</evidence>
<evidence type="ECO:0000256" key="6">
    <source>
        <dbReference type="ARBA" id="ARBA00022723"/>
    </source>
</evidence>
<dbReference type="InterPro" id="IPR050954">
    <property type="entry name" value="ET_IronSulfur_Cluster-Binding"/>
</dbReference>
<evidence type="ECO:0000256" key="2">
    <source>
        <dbReference type="ARBA" id="ARBA00008929"/>
    </source>
</evidence>
<comment type="subcellular location">
    <subcellularLocation>
        <location evidence="1">Cell membrane</location>
        <topology evidence="1">Multi-pass membrane protein</topology>
    </subcellularLocation>
</comment>
<proteinExistence type="inferred from homology"/>
<dbReference type="PANTHER" id="PTHR43177">
    <property type="entry name" value="PROTEIN NRFC"/>
    <property type="match status" value="1"/>
</dbReference>
<keyword evidence="4" id="KW-0004">4Fe-4S</keyword>
<gene>
    <name evidence="13" type="ORF">METZ01_LOCUS50793</name>
</gene>
<feature type="transmembrane region" description="Helical" evidence="11">
    <location>
        <begin position="411"/>
        <end position="430"/>
    </location>
</feature>
<dbReference type="PANTHER" id="PTHR43177:SF3">
    <property type="entry name" value="PROTEIN NRFC HOMOLOG"/>
    <property type="match status" value="1"/>
</dbReference>
<feature type="domain" description="4Fe-4S ferredoxin-type" evidence="12">
    <location>
        <begin position="4"/>
        <end position="34"/>
    </location>
</feature>
<feature type="transmembrane region" description="Helical" evidence="11">
    <location>
        <begin position="456"/>
        <end position="472"/>
    </location>
</feature>
<comment type="similarity">
    <text evidence="2">Belongs to the NrfD family.</text>
</comment>
<dbReference type="InterPro" id="IPR017900">
    <property type="entry name" value="4Fe4S_Fe_S_CS"/>
</dbReference>
<organism evidence="13">
    <name type="scientific">marine metagenome</name>
    <dbReference type="NCBI Taxonomy" id="408172"/>
    <lineage>
        <taxon>unclassified sequences</taxon>
        <taxon>metagenomes</taxon>
        <taxon>ecological metagenomes</taxon>
    </lineage>
</organism>
<evidence type="ECO:0000256" key="8">
    <source>
        <dbReference type="ARBA" id="ARBA00023004"/>
    </source>
</evidence>
<dbReference type="EMBL" id="UINC01002555">
    <property type="protein sequence ID" value="SUZ97939.1"/>
    <property type="molecule type" value="Genomic_DNA"/>
</dbReference>
<evidence type="ECO:0000256" key="3">
    <source>
        <dbReference type="ARBA" id="ARBA00022475"/>
    </source>
</evidence>
<keyword evidence="6" id="KW-0479">Metal-binding</keyword>
<evidence type="ECO:0000256" key="4">
    <source>
        <dbReference type="ARBA" id="ARBA00022485"/>
    </source>
</evidence>
<keyword evidence="10 11" id="KW-0472">Membrane</keyword>
<evidence type="ECO:0000313" key="13">
    <source>
        <dbReference type="EMBL" id="SUZ97939.1"/>
    </source>
</evidence>
<keyword evidence="5 11" id="KW-0812">Transmembrane</keyword>
<dbReference type="Pfam" id="PF13247">
    <property type="entry name" value="Fer4_11"/>
    <property type="match status" value="1"/>
</dbReference>
<dbReference type="Pfam" id="PF12800">
    <property type="entry name" value="Fer4_4"/>
    <property type="match status" value="1"/>
</dbReference>
<dbReference type="SUPFAM" id="SSF54862">
    <property type="entry name" value="4Fe-4S ferredoxins"/>
    <property type="match status" value="1"/>
</dbReference>
<dbReference type="Gene3D" id="3.30.70.20">
    <property type="match status" value="2"/>
</dbReference>
<dbReference type="InterPro" id="IPR005614">
    <property type="entry name" value="NrfD-like"/>
</dbReference>
<accession>A0A381S3C9</accession>
<keyword evidence="9" id="KW-0411">Iron-sulfur</keyword>
<protein>
    <recommendedName>
        <fullName evidence="12">4Fe-4S ferredoxin-type domain-containing protein</fullName>
    </recommendedName>
</protein>
<name>A0A381S3C9_9ZZZZ</name>
<dbReference type="CDD" id="cd10551">
    <property type="entry name" value="PsrB"/>
    <property type="match status" value="1"/>
</dbReference>